<gene>
    <name evidence="1" type="primary">g3174</name>
    <name evidence="1" type="ORF">VP750_LOCUS2710</name>
</gene>
<proteinExistence type="predicted"/>
<sequence length="286" mass="31338">MELVSWIRLDLDPELLEIERGLDMEAILALRILYGCLTYLDEADGPASPVGSYGDFLERIDKTVMEALNPDDTFEFLERITGHAKTPRSIIILINDFDAPKLPQDPENEAMWAQKMMSALVRHQDGASSFDRLVLTVIGTTNQYAASLQATGTYNALTAFLPLGCPSVEDVQDLLLDVLRRLEVTSKELAEARAANPLLSDEDLKKALRNESAIWDPASIISQLACSTGCNFRLLAWVLSLLGGATTTDALSDWEKGDAFPSTTPLAPRSILMSGPGLPQKMQNVV</sequence>
<reference evidence="1 2" key="1">
    <citation type="submission" date="2024-06" db="EMBL/GenBank/DDBJ databases">
        <authorList>
            <person name="Kraege A."/>
            <person name="Thomma B."/>
        </authorList>
    </citation>
    <scope>NUCLEOTIDE SEQUENCE [LARGE SCALE GENOMIC DNA]</scope>
</reference>
<name>A0ABP1FNS4_9CHLO</name>
<comment type="caution">
    <text evidence="1">The sequence shown here is derived from an EMBL/GenBank/DDBJ whole genome shotgun (WGS) entry which is preliminary data.</text>
</comment>
<organism evidence="1 2">
    <name type="scientific">Coccomyxa viridis</name>
    <dbReference type="NCBI Taxonomy" id="1274662"/>
    <lineage>
        <taxon>Eukaryota</taxon>
        <taxon>Viridiplantae</taxon>
        <taxon>Chlorophyta</taxon>
        <taxon>core chlorophytes</taxon>
        <taxon>Trebouxiophyceae</taxon>
        <taxon>Trebouxiophyceae incertae sedis</taxon>
        <taxon>Coccomyxaceae</taxon>
        <taxon>Coccomyxa</taxon>
    </lineage>
</organism>
<accession>A0ABP1FNS4</accession>
<evidence type="ECO:0000313" key="2">
    <source>
        <dbReference type="Proteomes" id="UP001497392"/>
    </source>
</evidence>
<protein>
    <submittedName>
        <fullName evidence="1">G3174 protein</fullName>
    </submittedName>
</protein>
<evidence type="ECO:0000313" key="1">
    <source>
        <dbReference type="EMBL" id="CAL5221051.1"/>
    </source>
</evidence>
<keyword evidence="2" id="KW-1185">Reference proteome</keyword>
<dbReference type="Proteomes" id="UP001497392">
    <property type="component" value="Unassembled WGS sequence"/>
</dbReference>
<dbReference type="EMBL" id="CAXHTA020000004">
    <property type="protein sequence ID" value="CAL5221051.1"/>
    <property type="molecule type" value="Genomic_DNA"/>
</dbReference>